<dbReference type="SUPFAM" id="SSF82171">
    <property type="entry name" value="DPP6 N-terminal domain-like"/>
    <property type="match status" value="1"/>
</dbReference>
<gene>
    <name evidence="1" type="ORF">BIV57_22210</name>
</gene>
<dbReference type="InterPro" id="IPR015943">
    <property type="entry name" value="WD40/YVTN_repeat-like_dom_sf"/>
</dbReference>
<dbReference type="AlphaFoldDB" id="A0A1J7B9I5"/>
<name>A0A1J7B9I5_9ACTN</name>
<dbReference type="STRING" id="1428644.BIV57_22210"/>
<dbReference type="Proteomes" id="UP000243342">
    <property type="component" value="Unassembled WGS sequence"/>
</dbReference>
<proteinExistence type="predicted"/>
<keyword evidence="2" id="KW-1185">Reference proteome</keyword>
<accession>A0A1J7B9I5</accession>
<comment type="caution">
    <text evidence="1">The sequence shown here is derived from an EMBL/GenBank/DDBJ whole genome shotgun (WGS) entry which is preliminary data.</text>
</comment>
<dbReference type="RefSeq" id="WP_071658725.1">
    <property type="nucleotide sequence ID" value="NZ_MLCF01000163.1"/>
</dbReference>
<evidence type="ECO:0000313" key="2">
    <source>
        <dbReference type="Proteomes" id="UP000243342"/>
    </source>
</evidence>
<evidence type="ECO:0000313" key="1">
    <source>
        <dbReference type="EMBL" id="OIV35315.1"/>
    </source>
</evidence>
<sequence length="365" mass="38470">MGAGAGAGVALGAAAPPALARQASAARPTPIGRLDGLPGNKSISSAGFHSDGRHLLAQTSAGAWYWDVSRPSHPVKAGEMPAGFGSLQQTLPDRPVAASTAPSGLDLLFWNLVDPARPVKLSAYGLPRLPERWGLEFSPDGKRFALVRLSGMAGSQHITLVDTSDPARPTDYGSAWNFSDPNGKVRCMTFVVSPDGARSCLAMDFGSELGDWWMLYTTDPINPGILIDGVPCVDSLGGFAHHIGSGLIAATAWNGHAPYLKLWRWALDPQRGYRLSHLQDLPASEIHAKNRYLAFSPDGRLLAIVCDTTVELFGIQGTGSAARLRHRASLSGAGLAAFSPNSRTLLTQGPTGTGALLWGVSRYAG</sequence>
<dbReference type="EMBL" id="MLCF01000163">
    <property type="protein sequence ID" value="OIV35315.1"/>
    <property type="molecule type" value="Genomic_DNA"/>
</dbReference>
<protein>
    <recommendedName>
        <fullName evidence="3">WD40 repeat domain-containing protein</fullName>
    </recommendedName>
</protein>
<evidence type="ECO:0008006" key="3">
    <source>
        <dbReference type="Google" id="ProtNLM"/>
    </source>
</evidence>
<reference evidence="1 2" key="1">
    <citation type="submission" date="2016-10" db="EMBL/GenBank/DDBJ databases">
        <title>Genome sequence of Streptomyces gilvigriseus MUSC 26.</title>
        <authorList>
            <person name="Lee L.-H."/>
            <person name="Ser H.-L."/>
        </authorList>
    </citation>
    <scope>NUCLEOTIDE SEQUENCE [LARGE SCALE GENOMIC DNA]</scope>
    <source>
        <strain evidence="1 2">MUSC 26</strain>
    </source>
</reference>
<dbReference type="Gene3D" id="2.130.10.10">
    <property type="entry name" value="YVTN repeat-like/Quinoprotein amine dehydrogenase"/>
    <property type="match status" value="2"/>
</dbReference>
<organism evidence="1 2">
    <name type="scientific">Mangrovactinospora gilvigrisea</name>
    <dbReference type="NCBI Taxonomy" id="1428644"/>
    <lineage>
        <taxon>Bacteria</taxon>
        <taxon>Bacillati</taxon>
        <taxon>Actinomycetota</taxon>
        <taxon>Actinomycetes</taxon>
        <taxon>Kitasatosporales</taxon>
        <taxon>Streptomycetaceae</taxon>
        <taxon>Mangrovactinospora</taxon>
    </lineage>
</organism>
<dbReference type="OrthoDB" id="134501at2"/>